<gene>
    <name evidence="2" type="ORF">GPECTOR_83g276</name>
</gene>
<organism evidence="2 3">
    <name type="scientific">Gonium pectorale</name>
    <name type="common">Green alga</name>
    <dbReference type="NCBI Taxonomy" id="33097"/>
    <lineage>
        <taxon>Eukaryota</taxon>
        <taxon>Viridiplantae</taxon>
        <taxon>Chlorophyta</taxon>
        <taxon>core chlorophytes</taxon>
        <taxon>Chlorophyceae</taxon>
        <taxon>CS clade</taxon>
        <taxon>Chlamydomonadales</taxon>
        <taxon>Volvocaceae</taxon>
        <taxon>Gonium</taxon>
    </lineage>
</organism>
<dbReference type="SMART" id="SM00219">
    <property type="entry name" value="TyrKc"/>
    <property type="match status" value="1"/>
</dbReference>
<dbReference type="InterPro" id="IPR020635">
    <property type="entry name" value="Tyr_kinase_cat_dom"/>
</dbReference>
<dbReference type="InterPro" id="IPR011009">
    <property type="entry name" value="Kinase-like_dom_sf"/>
</dbReference>
<evidence type="ECO:0000259" key="1">
    <source>
        <dbReference type="PROSITE" id="PS50011"/>
    </source>
</evidence>
<feature type="domain" description="Protein kinase" evidence="1">
    <location>
        <begin position="6"/>
        <end position="261"/>
    </location>
</feature>
<dbReference type="InterPro" id="IPR008266">
    <property type="entry name" value="Tyr_kinase_AS"/>
</dbReference>
<dbReference type="Gene3D" id="1.10.510.10">
    <property type="entry name" value="Transferase(Phosphotransferase) domain 1"/>
    <property type="match status" value="1"/>
</dbReference>
<dbReference type="InterPro" id="IPR000719">
    <property type="entry name" value="Prot_kinase_dom"/>
</dbReference>
<dbReference type="Pfam" id="PF07714">
    <property type="entry name" value="PK_Tyr_Ser-Thr"/>
    <property type="match status" value="1"/>
</dbReference>
<dbReference type="PROSITE" id="PS00109">
    <property type="entry name" value="PROTEIN_KINASE_TYR"/>
    <property type="match status" value="1"/>
</dbReference>
<dbReference type="Proteomes" id="UP000075714">
    <property type="component" value="Unassembled WGS sequence"/>
</dbReference>
<dbReference type="GO" id="GO:0005524">
    <property type="term" value="F:ATP binding"/>
    <property type="evidence" value="ECO:0007669"/>
    <property type="project" value="InterPro"/>
</dbReference>
<dbReference type="STRING" id="33097.A0A150G1G3"/>
<dbReference type="GO" id="GO:0004713">
    <property type="term" value="F:protein tyrosine kinase activity"/>
    <property type="evidence" value="ECO:0007669"/>
    <property type="project" value="InterPro"/>
</dbReference>
<name>A0A150G1G3_GONPE</name>
<reference evidence="3" key="1">
    <citation type="journal article" date="2016" name="Nat. Commun.">
        <title>The Gonium pectorale genome demonstrates co-option of cell cycle regulation during the evolution of multicellularity.</title>
        <authorList>
            <person name="Hanschen E.R."/>
            <person name="Marriage T.N."/>
            <person name="Ferris P.J."/>
            <person name="Hamaji T."/>
            <person name="Toyoda A."/>
            <person name="Fujiyama A."/>
            <person name="Neme R."/>
            <person name="Noguchi H."/>
            <person name="Minakuchi Y."/>
            <person name="Suzuki M."/>
            <person name="Kawai-Toyooka H."/>
            <person name="Smith D.R."/>
            <person name="Sparks H."/>
            <person name="Anderson J."/>
            <person name="Bakaric R."/>
            <person name="Luria V."/>
            <person name="Karger A."/>
            <person name="Kirschner M.W."/>
            <person name="Durand P.M."/>
            <person name="Michod R.E."/>
            <person name="Nozaki H."/>
            <person name="Olson B.J."/>
        </authorList>
    </citation>
    <scope>NUCLEOTIDE SEQUENCE [LARGE SCALE GENOMIC DNA]</scope>
    <source>
        <strain evidence="3">NIES-2863</strain>
    </source>
</reference>
<protein>
    <recommendedName>
        <fullName evidence="1">Protein kinase domain-containing protein</fullName>
    </recommendedName>
</protein>
<dbReference type="InterPro" id="IPR051681">
    <property type="entry name" value="Ser/Thr_Kinases-Pseudokinases"/>
</dbReference>
<dbReference type="PANTHER" id="PTHR44329">
    <property type="entry name" value="SERINE/THREONINE-PROTEIN KINASE TNNI3K-RELATED"/>
    <property type="match status" value="1"/>
</dbReference>
<dbReference type="AlphaFoldDB" id="A0A150G1G3"/>
<dbReference type="PROSITE" id="PS50011">
    <property type="entry name" value="PROTEIN_KINASE_DOM"/>
    <property type="match status" value="1"/>
</dbReference>
<proteinExistence type="predicted"/>
<keyword evidence="3" id="KW-1185">Reference proteome</keyword>
<dbReference type="GO" id="GO:0004674">
    <property type="term" value="F:protein serine/threonine kinase activity"/>
    <property type="evidence" value="ECO:0007669"/>
    <property type="project" value="TreeGrafter"/>
</dbReference>
<sequence length="261" mass="26862">MEQRWQAVTGELGRGAQGVVYRGTWRGLPVAIKNVLFQHHPRLGGGGGSGPDPRAARALAEAAISASLSHPNIVATYTYMLQPLRDADPMFSGPGCRGGGALLTIPSPAASSTYPCTVSSASGGAGLDGTEVWKLTFVQELCDANSLRHCLQCGTLAAAANHGVMAKNGASTPTAQPSPPLPLLPSAVVLALARDVACGMGHLHYRGVIHADLSTSNILLQSRPPASPSAPCDYVAKVDDFGLSGRLDPDTSATHLSGPAR</sequence>
<evidence type="ECO:0000313" key="3">
    <source>
        <dbReference type="Proteomes" id="UP000075714"/>
    </source>
</evidence>
<evidence type="ECO:0000313" key="2">
    <source>
        <dbReference type="EMBL" id="KXZ43664.1"/>
    </source>
</evidence>
<dbReference type="EMBL" id="LSYV01000084">
    <property type="protein sequence ID" value="KXZ43664.1"/>
    <property type="molecule type" value="Genomic_DNA"/>
</dbReference>
<dbReference type="OrthoDB" id="547797at2759"/>
<dbReference type="PANTHER" id="PTHR44329:SF214">
    <property type="entry name" value="PROTEIN KINASE DOMAIN-CONTAINING PROTEIN"/>
    <property type="match status" value="1"/>
</dbReference>
<comment type="caution">
    <text evidence="2">The sequence shown here is derived from an EMBL/GenBank/DDBJ whole genome shotgun (WGS) entry which is preliminary data.</text>
</comment>
<dbReference type="InterPro" id="IPR001245">
    <property type="entry name" value="Ser-Thr/Tyr_kinase_cat_dom"/>
</dbReference>
<accession>A0A150G1G3</accession>
<dbReference type="Gene3D" id="3.30.200.20">
    <property type="entry name" value="Phosphorylase Kinase, domain 1"/>
    <property type="match status" value="1"/>
</dbReference>
<dbReference type="SUPFAM" id="SSF56112">
    <property type="entry name" value="Protein kinase-like (PK-like)"/>
    <property type="match status" value="1"/>
</dbReference>